<accession>A0A060Z947</accession>
<gene>
    <name evidence="1" type="ORF">GSONMT00033659001</name>
</gene>
<dbReference type="Proteomes" id="UP000193380">
    <property type="component" value="Unassembled WGS sequence"/>
</dbReference>
<proteinExistence type="predicted"/>
<reference evidence="1" key="2">
    <citation type="submission" date="2014-03" db="EMBL/GenBank/DDBJ databases">
        <authorList>
            <person name="Genoscope - CEA"/>
        </authorList>
    </citation>
    <scope>NUCLEOTIDE SEQUENCE</scope>
</reference>
<dbReference type="EMBL" id="FR933105">
    <property type="protein sequence ID" value="CDQ97795.1"/>
    <property type="molecule type" value="Genomic_DNA"/>
</dbReference>
<name>A0A060Z947_ONCMY</name>
<protein>
    <submittedName>
        <fullName evidence="1">Uncharacterized protein</fullName>
    </submittedName>
</protein>
<dbReference type="PaxDb" id="8022-A0A060Z947"/>
<evidence type="ECO:0000313" key="1">
    <source>
        <dbReference type="EMBL" id="CDQ97795.1"/>
    </source>
</evidence>
<dbReference type="AlphaFoldDB" id="A0A060Z947"/>
<dbReference type="STRING" id="8022.A0A060Z947"/>
<evidence type="ECO:0000313" key="2">
    <source>
        <dbReference type="Proteomes" id="UP000193380"/>
    </source>
</evidence>
<organism evidence="1 2">
    <name type="scientific">Oncorhynchus mykiss</name>
    <name type="common">Rainbow trout</name>
    <name type="synonym">Salmo gairdneri</name>
    <dbReference type="NCBI Taxonomy" id="8022"/>
    <lineage>
        <taxon>Eukaryota</taxon>
        <taxon>Metazoa</taxon>
        <taxon>Chordata</taxon>
        <taxon>Craniata</taxon>
        <taxon>Vertebrata</taxon>
        <taxon>Euteleostomi</taxon>
        <taxon>Actinopterygii</taxon>
        <taxon>Neopterygii</taxon>
        <taxon>Teleostei</taxon>
        <taxon>Protacanthopterygii</taxon>
        <taxon>Salmoniformes</taxon>
        <taxon>Salmonidae</taxon>
        <taxon>Salmoninae</taxon>
        <taxon>Oncorhynchus</taxon>
    </lineage>
</organism>
<reference evidence="1" key="1">
    <citation type="journal article" date="2014" name="Nat. Commun.">
        <title>The rainbow trout genome provides novel insights into evolution after whole-genome duplication in vertebrates.</title>
        <authorList>
            <person name="Berthelot C."/>
            <person name="Brunet F."/>
            <person name="Chalopin D."/>
            <person name="Juanchich A."/>
            <person name="Bernard M."/>
            <person name="Noel B."/>
            <person name="Bento P."/>
            <person name="Da Silva C."/>
            <person name="Labadie K."/>
            <person name="Alberti A."/>
            <person name="Aury J.M."/>
            <person name="Louis A."/>
            <person name="Dehais P."/>
            <person name="Bardou P."/>
            <person name="Montfort J."/>
            <person name="Klopp C."/>
            <person name="Cabau C."/>
            <person name="Gaspin C."/>
            <person name="Thorgaard G.H."/>
            <person name="Boussaha M."/>
            <person name="Quillet E."/>
            <person name="Guyomard R."/>
            <person name="Galiana D."/>
            <person name="Bobe J."/>
            <person name="Volff J.N."/>
            <person name="Genet C."/>
            <person name="Wincker P."/>
            <person name="Jaillon O."/>
            <person name="Roest Crollius H."/>
            <person name="Guiguen Y."/>
        </authorList>
    </citation>
    <scope>NUCLEOTIDE SEQUENCE [LARGE SCALE GENOMIC DNA]</scope>
</reference>
<sequence>MEESSAKLFCCRWVRHRIPLAHREELYHILRMTGPLLLSRILNYLLPFVITMFCGRLGNAVLAGYGLACAVSQSSSYVV</sequence>